<protein>
    <recommendedName>
        <fullName evidence="2">Arrestin C-terminal-like domain-containing protein</fullName>
    </recommendedName>
</protein>
<sequence>MKHISLFDVKLKSQHKNTLLIKGNEFEIENIPFEGSVKLSLNEDIDIKKITLSLIGEFSYEYSHKITHEQFLDRLCVLKIDWNNLLCSDQGNITLGNYGDPIIPMYKLKKKNVSGTSTPTERPHNYRTKSTPLFKDKETCKILIPKSGIDGTPFKNLDQSTNHSFLLPKGNYSLPFKVYLPSNIGETIEGLPIGTLLYKLQCNIERGRFEKKISVNKHIRVVRTLHPQNLNLTDSIDVDNTWVGKLQYKVSMLKKGVAIGSNIPINIIIIPIAKGLSLKAMNACIVEHYHIDVNGERSPEYERLIGKQELSIPDEDLPYDRWDIKTQYKVPDQLKKITQTCDVRSMIVVKHRLRVAIQLRNKEGHVSELRANLPIYVYISANSGHVIGRHYEVDNHHGTFILDMTKEDLVFKRHDEEEEEEESDLDREDSAPPLYSKHIFDRIYDMNLPQTPLEQFRSQVGSPVYSNNSSSLNVAGYFELPIDKALEENMKKHKARSSNVDYLHIPSYNEALDADEDEESFTQDDFAPCYSGSDSSSLSSTNPIKINKPKNNNTGHFKFHLKSSSLPHSRSNSAMNIDRLPDSVSPKPKKFFSKK</sequence>
<dbReference type="Proteomes" id="UP001152885">
    <property type="component" value="Unassembled WGS sequence"/>
</dbReference>
<name>A0A9W4TWD8_9ASCO</name>
<feature type="domain" description="Arrestin C-terminal-like" evidence="2">
    <location>
        <begin position="242"/>
        <end position="382"/>
    </location>
</feature>
<organism evidence="3 4">
    <name type="scientific">Candida verbasci</name>
    <dbReference type="NCBI Taxonomy" id="1227364"/>
    <lineage>
        <taxon>Eukaryota</taxon>
        <taxon>Fungi</taxon>
        <taxon>Dikarya</taxon>
        <taxon>Ascomycota</taxon>
        <taxon>Saccharomycotina</taxon>
        <taxon>Pichiomycetes</taxon>
        <taxon>Debaryomycetaceae</taxon>
        <taxon>Candida/Lodderomyces clade</taxon>
        <taxon>Candida</taxon>
    </lineage>
</organism>
<feature type="region of interest" description="Disordered" evidence="1">
    <location>
        <begin position="532"/>
        <end position="595"/>
    </location>
</feature>
<dbReference type="GO" id="GO:0030674">
    <property type="term" value="F:protein-macromolecule adaptor activity"/>
    <property type="evidence" value="ECO:0007669"/>
    <property type="project" value="TreeGrafter"/>
</dbReference>
<keyword evidence="4" id="KW-1185">Reference proteome</keyword>
<dbReference type="InterPro" id="IPR011022">
    <property type="entry name" value="Arrestin_C-like"/>
</dbReference>
<evidence type="ECO:0000313" key="3">
    <source>
        <dbReference type="EMBL" id="CAI5757565.1"/>
    </source>
</evidence>
<dbReference type="PANTHER" id="PTHR11188">
    <property type="entry name" value="ARRESTIN DOMAIN CONTAINING PROTEIN"/>
    <property type="match status" value="1"/>
</dbReference>
<dbReference type="PANTHER" id="PTHR11188:SF17">
    <property type="entry name" value="FI21816P1"/>
    <property type="match status" value="1"/>
</dbReference>
<proteinExistence type="predicted"/>
<reference evidence="3" key="1">
    <citation type="submission" date="2022-12" db="EMBL/GenBank/DDBJ databases">
        <authorList>
            <person name="Brejova B."/>
        </authorList>
    </citation>
    <scope>NUCLEOTIDE SEQUENCE</scope>
</reference>
<evidence type="ECO:0000259" key="2">
    <source>
        <dbReference type="SMART" id="SM01017"/>
    </source>
</evidence>
<dbReference type="InterPro" id="IPR014756">
    <property type="entry name" value="Ig_E-set"/>
</dbReference>
<dbReference type="InterPro" id="IPR014752">
    <property type="entry name" value="Arrestin-like_C"/>
</dbReference>
<evidence type="ECO:0000313" key="4">
    <source>
        <dbReference type="Proteomes" id="UP001152885"/>
    </source>
</evidence>
<feature type="compositionally biased region" description="Low complexity" evidence="1">
    <location>
        <begin position="532"/>
        <end position="553"/>
    </location>
</feature>
<dbReference type="EMBL" id="CANTUO010000002">
    <property type="protein sequence ID" value="CAI5757565.1"/>
    <property type="molecule type" value="Genomic_DNA"/>
</dbReference>
<dbReference type="GO" id="GO:0005829">
    <property type="term" value="C:cytosol"/>
    <property type="evidence" value="ECO:0007669"/>
    <property type="project" value="TreeGrafter"/>
</dbReference>
<accession>A0A9W4TWD8</accession>
<dbReference type="AlphaFoldDB" id="A0A9W4TWD8"/>
<dbReference type="OrthoDB" id="2333384at2759"/>
<dbReference type="GO" id="GO:0005886">
    <property type="term" value="C:plasma membrane"/>
    <property type="evidence" value="ECO:0007669"/>
    <property type="project" value="TreeGrafter"/>
</dbReference>
<feature type="compositionally biased region" description="Polar residues" evidence="1">
    <location>
        <begin position="562"/>
        <end position="575"/>
    </location>
</feature>
<evidence type="ECO:0000256" key="1">
    <source>
        <dbReference type="SAM" id="MobiDB-lite"/>
    </source>
</evidence>
<dbReference type="SUPFAM" id="SSF81296">
    <property type="entry name" value="E set domains"/>
    <property type="match status" value="1"/>
</dbReference>
<comment type="caution">
    <text evidence="3">The sequence shown here is derived from an EMBL/GenBank/DDBJ whole genome shotgun (WGS) entry which is preliminary data.</text>
</comment>
<dbReference type="GO" id="GO:0031625">
    <property type="term" value="F:ubiquitin protein ligase binding"/>
    <property type="evidence" value="ECO:0007669"/>
    <property type="project" value="TreeGrafter"/>
</dbReference>
<dbReference type="InterPro" id="IPR050357">
    <property type="entry name" value="Arrestin_domain-protein"/>
</dbReference>
<dbReference type="SMART" id="SM01017">
    <property type="entry name" value="Arrestin_C"/>
    <property type="match status" value="1"/>
</dbReference>
<dbReference type="GO" id="GO:0070086">
    <property type="term" value="P:ubiquitin-dependent endocytosis"/>
    <property type="evidence" value="ECO:0007669"/>
    <property type="project" value="TreeGrafter"/>
</dbReference>
<dbReference type="Pfam" id="PF02752">
    <property type="entry name" value="Arrestin_C"/>
    <property type="match status" value="1"/>
</dbReference>
<dbReference type="Gene3D" id="2.60.40.640">
    <property type="match status" value="1"/>
</dbReference>
<gene>
    <name evidence="3" type="ORF">CANVERA_P2079</name>
</gene>